<dbReference type="EMBL" id="GBXM01044149">
    <property type="protein sequence ID" value="JAH64428.1"/>
    <property type="molecule type" value="Transcribed_RNA"/>
</dbReference>
<proteinExistence type="predicted"/>
<sequence length="11" mass="1246">MGLLCIYWGSC</sequence>
<protein>
    <submittedName>
        <fullName evidence="1">Uncharacterized protein</fullName>
    </submittedName>
</protein>
<reference evidence="1" key="2">
    <citation type="journal article" date="2015" name="Fish Shellfish Immunol.">
        <title>Early steps in the European eel (Anguilla anguilla)-Vibrio vulnificus interaction in the gills: Role of the RtxA13 toxin.</title>
        <authorList>
            <person name="Callol A."/>
            <person name="Pajuelo D."/>
            <person name="Ebbesson L."/>
            <person name="Teles M."/>
            <person name="MacKenzie S."/>
            <person name="Amaro C."/>
        </authorList>
    </citation>
    <scope>NUCLEOTIDE SEQUENCE</scope>
</reference>
<reference evidence="1" key="1">
    <citation type="submission" date="2014-11" db="EMBL/GenBank/DDBJ databases">
        <authorList>
            <person name="Amaro Gonzalez C."/>
        </authorList>
    </citation>
    <scope>NUCLEOTIDE SEQUENCE</scope>
</reference>
<name>A0A0E9UHH9_ANGAN</name>
<evidence type="ECO:0000313" key="1">
    <source>
        <dbReference type="EMBL" id="JAH64428.1"/>
    </source>
</evidence>
<organism evidence="1">
    <name type="scientific">Anguilla anguilla</name>
    <name type="common">European freshwater eel</name>
    <name type="synonym">Muraena anguilla</name>
    <dbReference type="NCBI Taxonomy" id="7936"/>
    <lineage>
        <taxon>Eukaryota</taxon>
        <taxon>Metazoa</taxon>
        <taxon>Chordata</taxon>
        <taxon>Craniata</taxon>
        <taxon>Vertebrata</taxon>
        <taxon>Euteleostomi</taxon>
        <taxon>Actinopterygii</taxon>
        <taxon>Neopterygii</taxon>
        <taxon>Teleostei</taxon>
        <taxon>Anguilliformes</taxon>
        <taxon>Anguillidae</taxon>
        <taxon>Anguilla</taxon>
    </lineage>
</organism>
<accession>A0A0E9UHH9</accession>